<organism evidence="2">
    <name type="scientific">Tetraselmis sp. GSL018</name>
    <dbReference type="NCBI Taxonomy" id="582737"/>
    <lineage>
        <taxon>Eukaryota</taxon>
        <taxon>Viridiplantae</taxon>
        <taxon>Chlorophyta</taxon>
        <taxon>core chlorophytes</taxon>
        <taxon>Chlorodendrophyceae</taxon>
        <taxon>Chlorodendrales</taxon>
        <taxon>Chlorodendraceae</taxon>
        <taxon>Tetraselmis</taxon>
    </lineage>
</organism>
<protein>
    <submittedName>
        <fullName evidence="2">Uncharacterized protein</fullName>
    </submittedName>
</protein>
<feature type="non-terminal residue" evidence="2">
    <location>
        <position position="1"/>
    </location>
</feature>
<feature type="compositionally biased region" description="Low complexity" evidence="1">
    <location>
        <begin position="39"/>
        <end position="50"/>
    </location>
</feature>
<reference evidence="2" key="1">
    <citation type="submission" date="2014-05" db="EMBL/GenBank/DDBJ databases">
        <title>The transcriptome of the halophilic microalga Tetraselmis sp. GSL018 isolated from the Great Salt Lake, Utah.</title>
        <authorList>
            <person name="Jinkerson R.E."/>
            <person name="D'Adamo S."/>
            <person name="Posewitz M.C."/>
        </authorList>
    </citation>
    <scope>NUCLEOTIDE SEQUENCE</scope>
    <source>
        <strain evidence="2">GSL018</strain>
    </source>
</reference>
<feature type="region of interest" description="Disordered" evidence="1">
    <location>
        <begin position="32"/>
        <end position="59"/>
    </location>
</feature>
<proteinExistence type="predicted"/>
<gene>
    <name evidence="2" type="ORF">TSPGSL018_5283</name>
</gene>
<dbReference type="EMBL" id="GBEZ01002421">
    <property type="protein sequence ID" value="JAC82632.1"/>
    <property type="molecule type" value="Transcribed_RNA"/>
</dbReference>
<feature type="non-terminal residue" evidence="2">
    <location>
        <position position="97"/>
    </location>
</feature>
<dbReference type="AlphaFoldDB" id="A0A061SBZ0"/>
<accession>A0A061SBZ0</accession>
<evidence type="ECO:0000313" key="2">
    <source>
        <dbReference type="EMBL" id="JAC82632.1"/>
    </source>
</evidence>
<name>A0A061SBZ0_9CHLO</name>
<sequence>AGNRSRASLSAQTAAWHPGEIGQSLSLSLKPKWGRRNCRQQPSSNSRSQSIIHKHPLHGKEKQAIHNALMSFHLSQCIYETNAQWGPSLTSFMVGGL</sequence>
<evidence type="ECO:0000256" key="1">
    <source>
        <dbReference type="SAM" id="MobiDB-lite"/>
    </source>
</evidence>